<accession>A0A9P4PNY6</accession>
<evidence type="ECO:0008006" key="4">
    <source>
        <dbReference type="Google" id="ProtNLM"/>
    </source>
</evidence>
<proteinExistence type="predicted"/>
<protein>
    <recommendedName>
        <fullName evidence="4">Secreted protein</fullName>
    </recommendedName>
</protein>
<gene>
    <name evidence="2" type="ORF">P171DRAFT_230369</name>
</gene>
<evidence type="ECO:0000313" key="3">
    <source>
        <dbReference type="Proteomes" id="UP000799764"/>
    </source>
</evidence>
<organism evidence="2 3">
    <name type="scientific">Karstenula rhodostoma CBS 690.94</name>
    <dbReference type="NCBI Taxonomy" id="1392251"/>
    <lineage>
        <taxon>Eukaryota</taxon>
        <taxon>Fungi</taxon>
        <taxon>Dikarya</taxon>
        <taxon>Ascomycota</taxon>
        <taxon>Pezizomycotina</taxon>
        <taxon>Dothideomycetes</taxon>
        <taxon>Pleosporomycetidae</taxon>
        <taxon>Pleosporales</taxon>
        <taxon>Massarineae</taxon>
        <taxon>Didymosphaeriaceae</taxon>
        <taxon>Karstenula</taxon>
    </lineage>
</organism>
<dbReference type="Proteomes" id="UP000799764">
    <property type="component" value="Unassembled WGS sequence"/>
</dbReference>
<sequence length="152" mass="16805">MALSSMVVGVILQSLHLCRMLQARGMMDLHSWNESTAVRATARRRLVCILQLHVLCTQQWPFHMHAHVGVGDGFVARSGAASCFKLASIQPSPLSAWGSVHPTMRVSHTKKQTMLCPILGWHHADILAVRSVVDSRSSPALARRAPHTRTDR</sequence>
<name>A0A9P4PNY6_9PLEO</name>
<keyword evidence="1" id="KW-0732">Signal</keyword>
<feature type="chain" id="PRO_5040174438" description="Secreted protein" evidence="1">
    <location>
        <begin position="24"/>
        <end position="152"/>
    </location>
</feature>
<reference evidence="2" key="1">
    <citation type="journal article" date="2020" name="Stud. Mycol.">
        <title>101 Dothideomycetes genomes: a test case for predicting lifestyles and emergence of pathogens.</title>
        <authorList>
            <person name="Haridas S."/>
            <person name="Albert R."/>
            <person name="Binder M."/>
            <person name="Bloem J."/>
            <person name="Labutti K."/>
            <person name="Salamov A."/>
            <person name="Andreopoulos B."/>
            <person name="Baker S."/>
            <person name="Barry K."/>
            <person name="Bills G."/>
            <person name="Bluhm B."/>
            <person name="Cannon C."/>
            <person name="Castanera R."/>
            <person name="Culley D."/>
            <person name="Daum C."/>
            <person name="Ezra D."/>
            <person name="Gonzalez J."/>
            <person name="Henrissat B."/>
            <person name="Kuo A."/>
            <person name="Liang C."/>
            <person name="Lipzen A."/>
            <person name="Lutzoni F."/>
            <person name="Magnuson J."/>
            <person name="Mondo S."/>
            <person name="Nolan M."/>
            <person name="Ohm R."/>
            <person name="Pangilinan J."/>
            <person name="Park H.-J."/>
            <person name="Ramirez L."/>
            <person name="Alfaro M."/>
            <person name="Sun H."/>
            <person name="Tritt A."/>
            <person name="Yoshinaga Y."/>
            <person name="Zwiers L.-H."/>
            <person name="Turgeon B."/>
            <person name="Goodwin S."/>
            <person name="Spatafora J."/>
            <person name="Crous P."/>
            <person name="Grigoriev I."/>
        </authorList>
    </citation>
    <scope>NUCLEOTIDE SEQUENCE</scope>
    <source>
        <strain evidence="2">CBS 690.94</strain>
    </source>
</reference>
<feature type="signal peptide" evidence="1">
    <location>
        <begin position="1"/>
        <end position="23"/>
    </location>
</feature>
<dbReference type="AlphaFoldDB" id="A0A9P4PNY6"/>
<dbReference type="EMBL" id="MU001496">
    <property type="protein sequence ID" value="KAF2447706.1"/>
    <property type="molecule type" value="Genomic_DNA"/>
</dbReference>
<evidence type="ECO:0000256" key="1">
    <source>
        <dbReference type="SAM" id="SignalP"/>
    </source>
</evidence>
<keyword evidence="3" id="KW-1185">Reference proteome</keyword>
<evidence type="ECO:0000313" key="2">
    <source>
        <dbReference type="EMBL" id="KAF2447706.1"/>
    </source>
</evidence>
<comment type="caution">
    <text evidence="2">The sequence shown here is derived from an EMBL/GenBank/DDBJ whole genome shotgun (WGS) entry which is preliminary data.</text>
</comment>